<feature type="coiled-coil region" evidence="2">
    <location>
        <begin position="259"/>
        <end position="415"/>
    </location>
</feature>
<dbReference type="SUPFAM" id="SSF52540">
    <property type="entry name" value="P-loop containing nucleoside triphosphate hydrolases"/>
    <property type="match status" value="1"/>
</dbReference>
<dbReference type="Pfam" id="PF06470">
    <property type="entry name" value="SMC_hinge"/>
    <property type="match status" value="1"/>
</dbReference>
<feature type="domain" description="Rad50/SbcC-type AAA" evidence="5">
    <location>
        <begin position="37"/>
        <end position="295"/>
    </location>
</feature>
<dbReference type="SUPFAM" id="SSF75553">
    <property type="entry name" value="Smc hinge domain"/>
    <property type="match status" value="1"/>
</dbReference>
<dbReference type="Pfam" id="PF02463">
    <property type="entry name" value="SMC_N"/>
    <property type="match status" value="1"/>
</dbReference>
<evidence type="ECO:0000259" key="5">
    <source>
        <dbReference type="Pfam" id="PF13476"/>
    </source>
</evidence>
<dbReference type="EMBL" id="LAZR01001636">
    <property type="protein sequence ID" value="KKN41627.1"/>
    <property type="molecule type" value="Genomic_DNA"/>
</dbReference>
<reference evidence="6" key="1">
    <citation type="journal article" date="2015" name="Nature">
        <title>Complex archaea that bridge the gap between prokaryotes and eukaryotes.</title>
        <authorList>
            <person name="Spang A."/>
            <person name="Saw J.H."/>
            <person name="Jorgensen S.L."/>
            <person name="Zaremba-Niedzwiedzka K."/>
            <person name="Martijn J."/>
            <person name="Lind A.E."/>
            <person name="van Eijk R."/>
            <person name="Schleper C."/>
            <person name="Guy L."/>
            <person name="Ettema T.J."/>
        </authorList>
    </citation>
    <scope>NUCLEOTIDE SEQUENCE</scope>
</reference>
<dbReference type="GO" id="GO:0006302">
    <property type="term" value="P:double-strand break repair"/>
    <property type="evidence" value="ECO:0007669"/>
    <property type="project" value="InterPro"/>
</dbReference>
<gene>
    <name evidence="6" type="ORF">LCGC14_0721320</name>
</gene>
<organism evidence="6">
    <name type="scientific">marine sediment metagenome</name>
    <dbReference type="NCBI Taxonomy" id="412755"/>
    <lineage>
        <taxon>unclassified sequences</taxon>
        <taxon>metagenomes</taxon>
        <taxon>ecological metagenomes</taxon>
    </lineage>
</organism>
<accession>A0A0F9QXB2</accession>
<sequence>MVNKEQRDEINLAGQSRSQNKKSDIYKEQKGKIFIKKVILENFLSFQKDEVNFGNAKFVIIVGPNWSGKTSVFQAIKFVLGSNERDDRYTKWSSFIRDGQNHAMVEIHIQHNEDLIQIRRFVIRGQSPFYKIKRKNDTEFRKIQANEIQKEIMDLNINPDNQFAFVSQGKIDSIKNLKPFELCSFLEEGIGLSSLRQEILQQKKNVITLRNDLRALISRKNTLNISLELITPKLIRLEQKNLLLKSRKKYQDELLWANREKLKKEIQNNAKNIESLLQVIEGIKKKKTKYDKEIEDLTDKISTEDQNIKNLIKILGELNYKQKDLISKIQNWQNEKKFAKQELDVLSKKLGESEKVIVNFEKQKERLESDSQKIKKEINILDKKVQNLIIEQNQLVKKIKRNKELIEEYNKIDKEKTDRLSKIQDNEKKIALINNEINQLFQSFRDIEHKMEKNKWFLENPSTNLLQELNKELQKSSLRIFEIDSEIKRMEIGKTKQINKLKLLQSSLRERKVILPSSISILKEEISKRELQAKGPLIEYLKYDDSLSYAIESVLGEKLLYSFVTKDWNTLTLLKRLKEKYGAYCNIYLTKKLNVTPLARISAEGALGYLANLIEIVKNDIDIKKVIHSKVKNCLVVKDYHTGREIYNKLNFKGKCVTLAGEQIISYKYVYETPYSKRLKGLFSAVTQKEQSNILELELKSLNNSISELRVEQSGLDNIQKEVYKKKESFNDLLYNFNQKQRITTKKNQLYKQMHDLEEENSFSINTIKKLELQINDLKAQSDPNFFKWNDRLNEIPSELTLLSSEKKKWDLKRDESSNILREVKEELNSQKNGFNIVQIEYEKKKESFQKADKTAFETYRQLGDTEDNIEKIESDISQLKEIKEQFQNKKNENEKNNIQIILNLEHENIKLHTLNQDNESKKRDFERIETEIGPLISKQIMEIRSIEEINEDLSNIDKKLIKYLDVDDLLLVEKDQILISLKEIDKNQNSLQQDIKAAIKTENKLEKTYYDKFSIILENLQAKVNQKFKNSQVRSYCSLKLTGNFESLGIDIKAATSKEQLKSFTALSGGQVSLISICLILSLQEIKPSPLCMLDEAGMFLDEKNSEVAYQLIKSTLEQNPIQMFMFLPKSSSSLFLLAEKIIGIARVGKNEISTVFKPKLIRKK</sequence>
<dbReference type="InterPro" id="IPR003395">
    <property type="entry name" value="RecF/RecN/SMC_N"/>
</dbReference>
<proteinExistence type="predicted"/>
<evidence type="ECO:0000256" key="1">
    <source>
        <dbReference type="ARBA" id="ARBA00023054"/>
    </source>
</evidence>
<feature type="domain" description="SMC hinge" evidence="4">
    <location>
        <begin position="534"/>
        <end position="646"/>
    </location>
</feature>
<evidence type="ECO:0008006" key="7">
    <source>
        <dbReference type="Google" id="ProtNLM"/>
    </source>
</evidence>
<dbReference type="InterPro" id="IPR010935">
    <property type="entry name" value="SMC_hinge"/>
</dbReference>
<dbReference type="Gene3D" id="3.30.70.1620">
    <property type="match status" value="1"/>
</dbReference>
<dbReference type="AlphaFoldDB" id="A0A0F9QXB2"/>
<dbReference type="InterPro" id="IPR038729">
    <property type="entry name" value="Rad50/SbcC_AAA"/>
</dbReference>
<dbReference type="GO" id="GO:0005694">
    <property type="term" value="C:chromosome"/>
    <property type="evidence" value="ECO:0007669"/>
    <property type="project" value="InterPro"/>
</dbReference>
<name>A0A0F9QXB2_9ZZZZ</name>
<keyword evidence="1 2" id="KW-0175">Coiled coil</keyword>
<dbReference type="GO" id="GO:0005524">
    <property type="term" value="F:ATP binding"/>
    <property type="evidence" value="ECO:0007669"/>
    <property type="project" value="InterPro"/>
</dbReference>
<evidence type="ECO:0000259" key="4">
    <source>
        <dbReference type="Pfam" id="PF06470"/>
    </source>
</evidence>
<feature type="coiled-coil region" evidence="2">
    <location>
        <begin position="740"/>
        <end position="781"/>
    </location>
</feature>
<dbReference type="InterPro" id="IPR027417">
    <property type="entry name" value="P-loop_NTPase"/>
</dbReference>
<dbReference type="Pfam" id="PF13476">
    <property type="entry name" value="AAA_23"/>
    <property type="match status" value="1"/>
</dbReference>
<dbReference type="GO" id="GO:0051276">
    <property type="term" value="P:chromosome organization"/>
    <property type="evidence" value="ECO:0007669"/>
    <property type="project" value="InterPro"/>
</dbReference>
<evidence type="ECO:0000259" key="3">
    <source>
        <dbReference type="Pfam" id="PF02463"/>
    </source>
</evidence>
<protein>
    <recommendedName>
        <fullName evidence="7">SMC hinge domain-containing protein</fullName>
    </recommendedName>
</protein>
<dbReference type="GO" id="GO:0016887">
    <property type="term" value="F:ATP hydrolysis activity"/>
    <property type="evidence" value="ECO:0007669"/>
    <property type="project" value="InterPro"/>
</dbReference>
<evidence type="ECO:0000256" key="2">
    <source>
        <dbReference type="SAM" id="Coils"/>
    </source>
</evidence>
<feature type="coiled-coil region" evidence="2">
    <location>
        <begin position="863"/>
        <end position="932"/>
    </location>
</feature>
<dbReference type="Gene3D" id="3.40.50.300">
    <property type="entry name" value="P-loop containing nucleotide triphosphate hydrolases"/>
    <property type="match status" value="2"/>
</dbReference>
<dbReference type="PANTHER" id="PTHR43977">
    <property type="entry name" value="STRUCTURAL MAINTENANCE OF CHROMOSOMES PROTEIN 3"/>
    <property type="match status" value="1"/>
</dbReference>
<comment type="caution">
    <text evidence="6">The sequence shown here is derived from an EMBL/GenBank/DDBJ whole genome shotgun (WGS) entry which is preliminary data.</text>
</comment>
<dbReference type="InterPro" id="IPR036277">
    <property type="entry name" value="SMC_hinge_sf"/>
</dbReference>
<evidence type="ECO:0000313" key="6">
    <source>
        <dbReference type="EMBL" id="KKN41627.1"/>
    </source>
</evidence>
<feature type="domain" description="RecF/RecN/SMC N-terminal" evidence="3">
    <location>
        <begin position="808"/>
        <end position="1148"/>
    </location>
</feature>